<keyword evidence="3" id="KW-0067">ATP-binding</keyword>
<dbReference type="InterPro" id="IPR041627">
    <property type="entry name" value="AAA_lid_6"/>
</dbReference>
<dbReference type="EMBL" id="SSXO01000001">
    <property type="protein sequence ID" value="TII01181.1"/>
    <property type="molecule type" value="Genomic_DNA"/>
</dbReference>
<dbReference type="FunFam" id="3.40.50.300:FF:000216">
    <property type="entry name" value="Type VII secretion ATPase EccA"/>
    <property type="match status" value="1"/>
</dbReference>
<dbReference type="GO" id="GO:0005524">
    <property type="term" value="F:ATP binding"/>
    <property type="evidence" value="ECO:0007669"/>
    <property type="project" value="UniProtKB-KW"/>
</dbReference>
<comment type="caution">
    <text evidence="5">The sequence shown here is derived from an EMBL/GenBank/DDBJ whole genome shotgun (WGS) entry which is preliminary data.</text>
</comment>
<dbReference type="Gene3D" id="3.40.50.300">
    <property type="entry name" value="P-loop containing nucleotide triphosphate hydrolases"/>
    <property type="match status" value="1"/>
</dbReference>
<organism evidence="5 6">
    <name type="scientific">Streptococcus suis</name>
    <dbReference type="NCBI Taxonomy" id="1307"/>
    <lineage>
        <taxon>Bacteria</taxon>
        <taxon>Bacillati</taxon>
        <taxon>Bacillota</taxon>
        <taxon>Bacilli</taxon>
        <taxon>Lactobacillales</taxon>
        <taxon>Streptococcaceae</taxon>
        <taxon>Streptococcus</taxon>
    </lineage>
</organism>
<evidence type="ECO:0000313" key="5">
    <source>
        <dbReference type="EMBL" id="TII01181.1"/>
    </source>
</evidence>
<dbReference type="AlphaFoldDB" id="A0A4T2GTN6"/>
<protein>
    <submittedName>
        <fullName evidence="5">AAA family ATPase</fullName>
    </submittedName>
</protein>
<dbReference type="PANTHER" id="PTHR43392:SF2">
    <property type="entry name" value="AAA-TYPE ATPASE FAMILY PROTEIN _ ANKYRIN REPEAT FAMILY PROTEIN"/>
    <property type="match status" value="1"/>
</dbReference>
<gene>
    <name evidence="5" type="ORF">FAJ39_02295</name>
</gene>
<evidence type="ECO:0000313" key="6">
    <source>
        <dbReference type="Proteomes" id="UP000305165"/>
    </source>
</evidence>
<feature type="domain" description="AAA+ ATPase" evidence="4">
    <location>
        <begin position="228"/>
        <end position="365"/>
    </location>
</feature>
<evidence type="ECO:0000256" key="1">
    <source>
        <dbReference type="ARBA" id="ARBA00010378"/>
    </source>
</evidence>
<dbReference type="OrthoDB" id="9806903at2"/>
<dbReference type="PRINTS" id="PR00819">
    <property type="entry name" value="CBXCFQXSUPER"/>
</dbReference>
<dbReference type="InterPro" id="IPR003959">
    <property type="entry name" value="ATPase_AAA_core"/>
</dbReference>
<keyword evidence="2" id="KW-0547">Nucleotide-binding</keyword>
<evidence type="ECO:0000256" key="3">
    <source>
        <dbReference type="ARBA" id="ARBA00022840"/>
    </source>
</evidence>
<dbReference type="Gene3D" id="1.10.8.60">
    <property type="match status" value="1"/>
</dbReference>
<dbReference type="CDD" id="cd00009">
    <property type="entry name" value="AAA"/>
    <property type="match status" value="1"/>
</dbReference>
<proteinExistence type="inferred from homology"/>
<dbReference type="InterPro" id="IPR003593">
    <property type="entry name" value="AAA+_ATPase"/>
</dbReference>
<dbReference type="Pfam" id="PF17866">
    <property type="entry name" value="AAA_lid_6"/>
    <property type="match status" value="1"/>
</dbReference>
<dbReference type="SUPFAM" id="SSF52540">
    <property type="entry name" value="P-loop containing nucleoside triphosphate hydrolases"/>
    <property type="match status" value="1"/>
</dbReference>
<evidence type="ECO:0000256" key="2">
    <source>
        <dbReference type="ARBA" id="ARBA00022741"/>
    </source>
</evidence>
<dbReference type="InterPro" id="IPR027417">
    <property type="entry name" value="P-loop_NTPase"/>
</dbReference>
<dbReference type="SMART" id="SM00382">
    <property type="entry name" value="AAA"/>
    <property type="match status" value="1"/>
</dbReference>
<comment type="similarity">
    <text evidence="1">Belongs to the CbxX/CfxQ family.</text>
</comment>
<evidence type="ECO:0000259" key="4">
    <source>
        <dbReference type="SMART" id="SM00382"/>
    </source>
</evidence>
<dbReference type="InterPro" id="IPR050773">
    <property type="entry name" value="CbxX/CfxQ_RuBisCO_ESX"/>
</dbReference>
<name>A0A4T2GTN6_STRSU</name>
<dbReference type="Proteomes" id="UP000305165">
    <property type="component" value="Unassembled WGS sequence"/>
</dbReference>
<dbReference type="GO" id="GO:0016887">
    <property type="term" value="F:ATP hydrolysis activity"/>
    <property type="evidence" value="ECO:0007669"/>
    <property type="project" value="InterPro"/>
</dbReference>
<reference evidence="5 6" key="1">
    <citation type="submission" date="2019-04" db="EMBL/GenBank/DDBJ databases">
        <title>Genome analysis of Streptococcus suis strain WUSS424.</title>
        <authorList>
            <person name="Chen H."/>
            <person name="Gao X."/>
            <person name="Wu Z."/>
        </authorList>
    </citation>
    <scope>NUCLEOTIDE SEQUENCE [LARGE SCALE GENOMIC DNA]</scope>
    <source>
        <strain evidence="5 6">WUSS424</strain>
    </source>
</reference>
<sequence length="454" mass="51147">MDLEIKNAIDRLLYACDSVDTKHLSKQGPISLKQLVCQDLLTFIQKISLKDSEERINLFMMTYFSEIQVECIGDENGNIPSSFKMLCQIDQVKEKSNGFILSDLYIKSIIVIGQHYSLSKKHKKSINVQGFIDYVKNLKEYVKNVPDLDKEFGHEFEKTSVNTNTEPISISEESSSISSSQAETIEEVLEQIDRLIGLQNVKSEVRNLINLLRLNKIRKERGYKQIKTSNHLVFLGNPGTGKTTIARLIAKIYKALGILSEGQLVEVDRSDLVAGYVGQTAIKTREVIDKAMGGILFIDEAYTLAKGGSDFGQEAIDTILKAMEDKRDDFVVIVAGYSGPMNDFLASNPGLESRFNKSIHFPDYTAEELFDIFNLYCQNYEMQLTTDASLSLKDYLQKLCNKKPSNFSNGRAVRNLFEASLSLQANRLAEKEAIGNEDLTMLMEKDLCLNLPDM</sequence>
<dbReference type="InterPro" id="IPR000641">
    <property type="entry name" value="CbxX/CfxQ"/>
</dbReference>
<accession>A0A4T2GTN6</accession>
<dbReference type="PANTHER" id="PTHR43392">
    <property type="entry name" value="AAA-TYPE ATPASE FAMILY PROTEIN / ANKYRIN REPEAT FAMILY PROTEIN"/>
    <property type="match status" value="1"/>
</dbReference>
<dbReference type="Pfam" id="PF00004">
    <property type="entry name" value="AAA"/>
    <property type="match status" value="1"/>
</dbReference>